<accession>A0A6G1QZE8</accession>
<keyword evidence="2" id="KW-1185">Reference proteome</keyword>
<evidence type="ECO:0000313" key="2">
    <source>
        <dbReference type="Proteomes" id="UP000503349"/>
    </source>
</evidence>
<dbReference type="Proteomes" id="UP000503349">
    <property type="component" value="Chromosome 1"/>
</dbReference>
<dbReference type="EMBL" id="CM015712">
    <property type="protein sequence ID" value="KAF3707703.1"/>
    <property type="molecule type" value="Genomic_DNA"/>
</dbReference>
<gene>
    <name evidence="1" type="ORF">EXN66_Car000876</name>
</gene>
<reference evidence="1 2" key="1">
    <citation type="submission" date="2019-02" db="EMBL/GenBank/DDBJ databases">
        <title>Opniocepnalus argus genome.</title>
        <authorList>
            <person name="Zhou C."/>
            <person name="Xiao S."/>
        </authorList>
    </citation>
    <scope>NUCLEOTIDE SEQUENCE [LARGE SCALE GENOMIC DNA]</scope>
    <source>
        <strain evidence="1">OARG1902GOOAL</strain>
        <tissue evidence="1">Muscle</tissue>
    </source>
</reference>
<proteinExistence type="predicted"/>
<reference evidence="2" key="2">
    <citation type="submission" date="2019-02" db="EMBL/GenBank/DDBJ databases">
        <title>Opniocepnalus argus Var Kimnra genome.</title>
        <authorList>
            <person name="Zhou C."/>
            <person name="Xiao S."/>
        </authorList>
    </citation>
    <scope>NUCLEOTIDE SEQUENCE [LARGE SCALE GENOMIC DNA]</scope>
</reference>
<name>A0A6G1QZE8_CHAAH</name>
<dbReference type="AlphaFoldDB" id="A0A6G1QZE8"/>
<sequence>MPFLLQPSHSLRHQGSPWWLREATRICTGICRTVNPHPKSFSFLTLNMRK</sequence>
<evidence type="ECO:0000313" key="1">
    <source>
        <dbReference type="EMBL" id="KAF3707703.1"/>
    </source>
</evidence>
<organism evidence="1 2">
    <name type="scientific">Channa argus</name>
    <name type="common">Northern snakehead</name>
    <name type="synonym">Ophicephalus argus</name>
    <dbReference type="NCBI Taxonomy" id="215402"/>
    <lineage>
        <taxon>Eukaryota</taxon>
        <taxon>Metazoa</taxon>
        <taxon>Chordata</taxon>
        <taxon>Craniata</taxon>
        <taxon>Vertebrata</taxon>
        <taxon>Euteleostomi</taxon>
        <taxon>Actinopterygii</taxon>
        <taxon>Neopterygii</taxon>
        <taxon>Teleostei</taxon>
        <taxon>Neoteleostei</taxon>
        <taxon>Acanthomorphata</taxon>
        <taxon>Anabantaria</taxon>
        <taxon>Anabantiformes</taxon>
        <taxon>Channoidei</taxon>
        <taxon>Channidae</taxon>
        <taxon>Channa</taxon>
    </lineage>
</organism>
<protein>
    <submittedName>
        <fullName evidence="1">Uncharacterized protein</fullName>
    </submittedName>
</protein>